<dbReference type="GO" id="GO:0098660">
    <property type="term" value="P:inorganic ion transmembrane transport"/>
    <property type="evidence" value="ECO:0007669"/>
    <property type="project" value="UniProtKB-ARBA"/>
</dbReference>
<gene>
    <name evidence="15" type="ORF">GIL414_LOCUS52570</name>
</gene>
<feature type="transmembrane region" description="Helical" evidence="14">
    <location>
        <begin position="204"/>
        <end position="228"/>
    </location>
</feature>
<dbReference type="EMBL" id="CAJOBJ010180544">
    <property type="protein sequence ID" value="CAF4916343.1"/>
    <property type="molecule type" value="Genomic_DNA"/>
</dbReference>
<feature type="non-terminal residue" evidence="15">
    <location>
        <position position="244"/>
    </location>
</feature>
<dbReference type="InterPro" id="IPR018212">
    <property type="entry name" value="Na/solute_symporter_CS"/>
</dbReference>
<comment type="similarity">
    <text evidence="2 13">Belongs to the sodium:solute symporter (SSF) (TC 2.A.21) family.</text>
</comment>
<evidence type="ECO:0000256" key="1">
    <source>
        <dbReference type="ARBA" id="ARBA00004651"/>
    </source>
</evidence>
<evidence type="ECO:0000313" key="15">
    <source>
        <dbReference type="EMBL" id="CAF4916343.1"/>
    </source>
</evidence>
<feature type="transmembrane region" description="Helical" evidence="14">
    <location>
        <begin position="51"/>
        <end position="69"/>
    </location>
</feature>
<proteinExistence type="inferred from homology"/>
<evidence type="ECO:0000256" key="12">
    <source>
        <dbReference type="ARBA" id="ARBA00036099"/>
    </source>
</evidence>
<keyword evidence="4" id="KW-1003">Cell membrane</keyword>
<dbReference type="PROSITE" id="PS50283">
    <property type="entry name" value="NA_SOLUT_SYMP_3"/>
    <property type="match status" value="1"/>
</dbReference>
<keyword evidence="5 14" id="KW-0812">Transmembrane</keyword>
<evidence type="ECO:0000256" key="2">
    <source>
        <dbReference type="ARBA" id="ARBA00006434"/>
    </source>
</evidence>
<evidence type="ECO:0000256" key="5">
    <source>
        <dbReference type="ARBA" id="ARBA00022692"/>
    </source>
</evidence>
<dbReference type="Gene3D" id="1.20.1730.10">
    <property type="entry name" value="Sodium/glucose cotransporter"/>
    <property type="match status" value="1"/>
</dbReference>
<evidence type="ECO:0000256" key="14">
    <source>
        <dbReference type="SAM" id="Phobius"/>
    </source>
</evidence>
<feature type="non-terminal residue" evidence="15">
    <location>
        <position position="1"/>
    </location>
</feature>
<feature type="transmembrane region" description="Helical" evidence="14">
    <location>
        <begin position="12"/>
        <end position="31"/>
    </location>
</feature>
<evidence type="ECO:0008006" key="17">
    <source>
        <dbReference type="Google" id="ProtNLM"/>
    </source>
</evidence>
<comment type="subcellular location">
    <subcellularLocation>
        <location evidence="1">Cell membrane</location>
        <topology evidence="1">Multi-pass membrane protein</topology>
    </subcellularLocation>
</comment>
<evidence type="ECO:0000256" key="13">
    <source>
        <dbReference type="RuleBase" id="RU362091"/>
    </source>
</evidence>
<sequence length="244" mass="26603">MALPTLSVVDYILLILLLLSSAIIGAVFGFIKSKKSSAKEFLLADGGMGVFPTALSIMVSFLSAITLLGTPSEVYMYGTMYLYQAISWIIASTLTALVFMPKFRELNCTSAYEYLEKRFDRSVRMCASFAFSFFMLIYMAIVLYAPALALSQSKLIIQYQIRKRQIVTILATGLNIWISVVSIGVICTFYSSVGGMKAVIWTDVLQAVVILVGLLAAIIQGFIALGGVRAAMSIASKGGRIEFN</sequence>
<keyword evidence="6 14" id="KW-1133">Transmembrane helix</keyword>
<protein>
    <recommendedName>
        <fullName evidence="17">Sodium-coupled monocarboxylate transporter 1</fullName>
    </recommendedName>
</protein>
<organism evidence="15 16">
    <name type="scientific">Rotaria magnacalcarata</name>
    <dbReference type="NCBI Taxonomy" id="392030"/>
    <lineage>
        <taxon>Eukaryota</taxon>
        <taxon>Metazoa</taxon>
        <taxon>Spiralia</taxon>
        <taxon>Gnathifera</taxon>
        <taxon>Rotifera</taxon>
        <taxon>Eurotatoria</taxon>
        <taxon>Bdelloidea</taxon>
        <taxon>Philodinida</taxon>
        <taxon>Philodinidae</taxon>
        <taxon>Rotaria</taxon>
    </lineage>
</organism>
<dbReference type="Proteomes" id="UP000681720">
    <property type="component" value="Unassembled WGS sequence"/>
</dbReference>
<feature type="transmembrane region" description="Helical" evidence="14">
    <location>
        <begin position="121"/>
        <end position="145"/>
    </location>
</feature>
<dbReference type="AlphaFoldDB" id="A0A8S3CEY3"/>
<dbReference type="PROSITE" id="PS00456">
    <property type="entry name" value="NA_SOLUT_SYMP_1"/>
    <property type="match status" value="1"/>
</dbReference>
<evidence type="ECO:0000256" key="6">
    <source>
        <dbReference type="ARBA" id="ARBA00022989"/>
    </source>
</evidence>
<dbReference type="GO" id="GO:0015293">
    <property type="term" value="F:symporter activity"/>
    <property type="evidence" value="ECO:0007669"/>
    <property type="project" value="TreeGrafter"/>
</dbReference>
<reference evidence="15" key="1">
    <citation type="submission" date="2021-02" db="EMBL/GenBank/DDBJ databases">
        <authorList>
            <person name="Nowell W R."/>
        </authorList>
    </citation>
    <scope>NUCLEOTIDE SEQUENCE</scope>
</reference>
<dbReference type="GO" id="GO:0015075">
    <property type="term" value="F:monoatomic ion transmembrane transporter activity"/>
    <property type="evidence" value="ECO:0007669"/>
    <property type="project" value="UniProtKB-ARBA"/>
</dbReference>
<keyword evidence="8" id="KW-0406">Ion transport</keyword>
<dbReference type="GO" id="GO:0005886">
    <property type="term" value="C:plasma membrane"/>
    <property type="evidence" value="ECO:0007669"/>
    <property type="project" value="UniProtKB-SubCell"/>
</dbReference>
<dbReference type="InterPro" id="IPR038377">
    <property type="entry name" value="Na/Glc_symporter_sf"/>
</dbReference>
<keyword evidence="3" id="KW-0813">Transport</keyword>
<evidence type="ECO:0000256" key="8">
    <source>
        <dbReference type="ARBA" id="ARBA00023065"/>
    </source>
</evidence>
<dbReference type="InterPro" id="IPR051163">
    <property type="entry name" value="Sodium:Solute_Symporter_SSF"/>
</dbReference>
<evidence type="ECO:0000313" key="16">
    <source>
        <dbReference type="Proteomes" id="UP000681720"/>
    </source>
</evidence>
<keyword evidence="10" id="KW-0325">Glycoprotein</keyword>
<evidence type="ECO:0000256" key="11">
    <source>
        <dbReference type="ARBA" id="ARBA00023201"/>
    </source>
</evidence>
<dbReference type="Pfam" id="PF00474">
    <property type="entry name" value="SSF"/>
    <property type="match status" value="1"/>
</dbReference>
<comment type="caution">
    <text evidence="15">The sequence shown here is derived from an EMBL/GenBank/DDBJ whole genome shotgun (WGS) entry which is preliminary data.</text>
</comment>
<comment type="catalytic activity">
    <reaction evidence="12">
        <text>iodide(out) + 2 Na(+)(out) = iodide(in) + 2 Na(+)(in)</text>
        <dbReference type="Rhea" id="RHEA:71207"/>
        <dbReference type="ChEBI" id="CHEBI:16382"/>
        <dbReference type="ChEBI" id="CHEBI:29101"/>
    </reaction>
</comment>
<keyword evidence="11" id="KW-0739">Sodium transport</keyword>
<evidence type="ECO:0000256" key="10">
    <source>
        <dbReference type="ARBA" id="ARBA00023180"/>
    </source>
</evidence>
<evidence type="ECO:0000256" key="3">
    <source>
        <dbReference type="ARBA" id="ARBA00022448"/>
    </source>
</evidence>
<name>A0A8S3CEY3_9BILA</name>
<evidence type="ECO:0000256" key="7">
    <source>
        <dbReference type="ARBA" id="ARBA00023053"/>
    </source>
</evidence>
<dbReference type="InterPro" id="IPR001734">
    <property type="entry name" value="Na/solute_symporter"/>
</dbReference>
<dbReference type="GO" id="GO:0006814">
    <property type="term" value="P:sodium ion transport"/>
    <property type="evidence" value="ECO:0007669"/>
    <property type="project" value="UniProtKB-KW"/>
</dbReference>
<accession>A0A8S3CEY3</accession>
<evidence type="ECO:0000256" key="9">
    <source>
        <dbReference type="ARBA" id="ARBA00023136"/>
    </source>
</evidence>
<feature type="transmembrane region" description="Helical" evidence="14">
    <location>
        <begin position="81"/>
        <end position="101"/>
    </location>
</feature>
<dbReference type="PANTHER" id="PTHR42985:SF40">
    <property type="entry name" value="LD47995P-RELATED"/>
    <property type="match status" value="1"/>
</dbReference>
<feature type="transmembrane region" description="Helical" evidence="14">
    <location>
        <begin position="166"/>
        <end position="192"/>
    </location>
</feature>
<keyword evidence="7" id="KW-0915">Sodium</keyword>
<dbReference type="PANTHER" id="PTHR42985">
    <property type="entry name" value="SODIUM-COUPLED MONOCARBOXYLATE TRANSPORTER"/>
    <property type="match status" value="1"/>
</dbReference>
<keyword evidence="9 14" id="KW-0472">Membrane</keyword>
<evidence type="ECO:0000256" key="4">
    <source>
        <dbReference type="ARBA" id="ARBA00022475"/>
    </source>
</evidence>